<feature type="transmembrane region" description="Helical" evidence="1">
    <location>
        <begin position="99"/>
        <end position="122"/>
    </location>
</feature>
<dbReference type="Proteomes" id="UP001165663">
    <property type="component" value="Unassembled WGS sequence"/>
</dbReference>
<evidence type="ECO:0000256" key="1">
    <source>
        <dbReference type="SAM" id="Phobius"/>
    </source>
</evidence>
<dbReference type="GeneID" id="83628807"/>
<protein>
    <recommendedName>
        <fullName evidence="5">DUF998 domain-containing protein</fullName>
    </recommendedName>
</protein>
<comment type="caution">
    <text evidence="3">The sequence shown here is derived from an EMBL/GenBank/DDBJ whole genome shotgun (WGS) entry which is preliminary data.</text>
</comment>
<evidence type="ECO:0000313" key="2">
    <source>
        <dbReference type="EMBL" id="GLB81882.1"/>
    </source>
</evidence>
<dbReference type="AlphaFoldDB" id="A0A9P3UXM5"/>
<dbReference type="Proteomes" id="UP001064782">
    <property type="component" value="Unassembled WGS sequence"/>
</dbReference>
<feature type="transmembrane region" description="Helical" evidence="1">
    <location>
        <begin position="134"/>
        <end position="160"/>
    </location>
</feature>
<feature type="transmembrane region" description="Helical" evidence="1">
    <location>
        <begin position="40"/>
        <end position="62"/>
    </location>
</feature>
<keyword evidence="1" id="KW-1133">Transmembrane helix</keyword>
<keyword evidence="1" id="KW-0472">Membrane</keyword>
<gene>
    <name evidence="3" type="ORF">Mkiyose1413_27220</name>
    <name evidence="2" type="ORF">SRL2020028_11380</name>
</gene>
<evidence type="ECO:0008006" key="5">
    <source>
        <dbReference type="Google" id="ProtNLM"/>
    </source>
</evidence>
<accession>A0A9P3UXM5</accession>
<evidence type="ECO:0000313" key="3">
    <source>
        <dbReference type="EMBL" id="GLD30839.1"/>
    </source>
</evidence>
<dbReference type="RefSeq" id="WP_236979683.1">
    <property type="nucleotide sequence ID" value="NZ_BRXE01000007.1"/>
</dbReference>
<dbReference type="Pfam" id="PF06197">
    <property type="entry name" value="DUF998"/>
    <property type="match status" value="1"/>
</dbReference>
<reference evidence="3" key="1">
    <citation type="submission" date="2022-08" db="EMBL/GenBank/DDBJ databases">
        <title>Mycobacterium kiyosense sp. nov., scotochromogenic slow-glowing species isolated from respiratory specimens.</title>
        <authorList>
            <person name="Fukano H."/>
            <person name="Kazumi Y."/>
            <person name="Sakagami N."/>
            <person name="Ato M."/>
            <person name="Mitarai S."/>
            <person name="Hoshino Y."/>
        </authorList>
    </citation>
    <scope>NUCLEOTIDE SEQUENCE</scope>
    <source>
        <strain evidence="3">1413</strain>
        <strain evidence="2">SRL2020-028</strain>
    </source>
</reference>
<dbReference type="EMBL" id="BRZI01000018">
    <property type="protein sequence ID" value="GLD30839.1"/>
    <property type="molecule type" value="Genomic_DNA"/>
</dbReference>
<name>A0A9P3UXM5_9MYCO</name>
<proteinExistence type="predicted"/>
<dbReference type="InterPro" id="IPR009339">
    <property type="entry name" value="DUF998"/>
</dbReference>
<keyword evidence="1" id="KW-0812">Transmembrane</keyword>
<organism evidence="3 4">
    <name type="scientific">Mycobacterium kiyosense</name>
    <dbReference type="NCBI Taxonomy" id="2871094"/>
    <lineage>
        <taxon>Bacteria</taxon>
        <taxon>Bacillati</taxon>
        <taxon>Actinomycetota</taxon>
        <taxon>Actinomycetes</taxon>
        <taxon>Mycobacteriales</taxon>
        <taxon>Mycobacteriaceae</taxon>
        <taxon>Mycobacterium</taxon>
    </lineage>
</organism>
<evidence type="ECO:0000313" key="4">
    <source>
        <dbReference type="Proteomes" id="UP001064782"/>
    </source>
</evidence>
<feature type="transmembrane region" description="Helical" evidence="1">
    <location>
        <begin position="74"/>
        <end position="93"/>
    </location>
</feature>
<sequence length="188" mass="19545">MWLIGVAGFLLLEAAAARGYQPHYSYADNYISELGAHGPLTYLMHLGFYLQGVAYLLGAVLVSGSFRRSTTRVFLALAAANAVGNTLVGAFPGGGLHGIGAALALTAGNAATLAGSSAIAPARRRGGYRVVSKVIAVLGFICLSVFAVGAAGGSMHISAIGVWERGSVYAIFLWQLWTVLCLQSNRPE</sequence>
<dbReference type="EMBL" id="BRXE01000007">
    <property type="protein sequence ID" value="GLB81882.1"/>
    <property type="molecule type" value="Genomic_DNA"/>
</dbReference>
<keyword evidence="4" id="KW-1185">Reference proteome</keyword>